<evidence type="ECO:0000256" key="5">
    <source>
        <dbReference type="SAM" id="Phobius"/>
    </source>
</evidence>
<dbReference type="InterPro" id="IPR024199">
    <property type="entry name" value="Uncharacterised_DsbB"/>
</dbReference>
<sequence length="167" mass="17303">MTLTAPTGRLQTITAGFLALAMAATVGTALGFEHLGGFIPCKLCLEQRTPYYIGVPLMLVALVSATMHWPAVLTRGLLLAGGLLMLWGLGLGVYHAGVEWNWWQGPTDCGAVAPSSGSGSLLDQLNTVVPPACDQAAGRFLGLSFAGWNVVASAVLAAVALRGALKR</sequence>
<evidence type="ECO:0000256" key="2">
    <source>
        <dbReference type="ARBA" id="ARBA00022692"/>
    </source>
</evidence>
<evidence type="ECO:0000256" key="1">
    <source>
        <dbReference type="ARBA" id="ARBA00004141"/>
    </source>
</evidence>
<reference evidence="6 7" key="1">
    <citation type="submission" date="2022-09" db="EMBL/GenBank/DDBJ databases">
        <title>Chelativorans salina sp. nov., a novel slightly halophilic bacterium isolated from a saline lake sediment enrichment.</title>
        <authorList>
            <person name="Gao L."/>
            <person name="Fang B.-Z."/>
            <person name="Li W.-J."/>
        </authorList>
    </citation>
    <scope>NUCLEOTIDE SEQUENCE [LARGE SCALE GENOMIC DNA]</scope>
    <source>
        <strain evidence="6 7">EGI FJ00035</strain>
    </source>
</reference>
<dbReference type="RefSeq" id="WP_260905970.1">
    <property type="nucleotide sequence ID" value="NZ_JAOCZP010000007.1"/>
</dbReference>
<evidence type="ECO:0000256" key="3">
    <source>
        <dbReference type="ARBA" id="ARBA00022989"/>
    </source>
</evidence>
<comment type="subcellular location">
    <subcellularLocation>
        <location evidence="1">Membrane</location>
        <topology evidence="1">Multi-pass membrane protein</topology>
    </subcellularLocation>
</comment>
<evidence type="ECO:0000313" key="7">
    <source>
        <dbReference type="Proteomes" id="UP001320831"/>
    </source>
</evidence>
<dbReference type="InterPro" id="IPR023380">
    <property type="entry name" value="DsbB-like_sf"/>
</dbReference>
<keyword evidence="4 5" id="KW-0472">Membrane</keyword>
<dbReference type="Pfam" id="PF02600">
    <property type="entry name" value="DsbB"/>
    <property type="match status" value="1"/>
</dbReference>
<dbReference type="Proteomes" id="UP001320831">
    <property type="component" value="Unassembled WGS sequence"/>
</dbReference>
<evidence type="ECO:0000313" key="6">
    <source>
        <dbReference type="EMBL" id="MCT7377458.1"/>
    </source>
</evidence>
<feature type="transmembrane region" description="Helical" evidence="5">
    <location>
        <begin position="12"/>
        <end position="31"/>
    </location>
</feature>
<dbReference type="EMBL" id="JAOCZP010000007">
    <property type="protein sequence ID" value="MCT7377458.1"/>
    <property type="molecule type" value="Genomic_DNA"/>
</dbReference>
<comment type="caution">
    <text evidence="6">The sequence shown here is derived from an EMBL/GenBank/DDBJ whole genome shotgun (WGS) entry which is preliminary data.</text>
</comment>
<dbReference type="Gene3D" id="1.20.1550.10">
    <property type="entry name" value="DsbB-like"/>
    <property type="match status" value="1"/>
</dbReference>
<dbReference type="InterPro" id="IPR003752">
    <property type="entry name" value="DiS_bond_form_DsbB/BdbC"/>
</dbReference>
<gene>
    <name evidence="6" type="ORF">N5A92_20785</name>
</gene>
<dbReference type="PIRSF" id="PIRSF033913">
    <property type="entry name" value="S-S_format_DsbB"/>
    <property type="match status" value="1"/>
</dbReference>
<keyword evidence="2 5" id="KW-0812">Transmembrane</keyword>
<feature type="transmembrane region" description="Helical" evidence="5">
    <location>
        <begin position="76"/>
        <end position="96"/>
    </location>
</feature>
<keyword evidence="7" id="KW-1185">Reference proteome</keyword>
<organism evidence="6 7">
    <name type="scientific">Chelativorans salis</name>
    <dbReference type="NCBI Taxonomy" id="2978478"/>
    <lineage>
        <taxon>Bacteria</taxon>
        <taxon>Pseudomonadati</taxon>
        <taxon>Pseudomonadota</taxon>
        <taxon>Alphaproteobacteria</taxon>
        <taxon>Hyphomicrobiales</taxon>
        <taxon>Phyllobacteriaceae</taxon>
        <taxon>Chelativorans</taxon>
    </lineage>
</organism>
<feature type="transmembrane region" description="Helical" evidence="5">
    <location>
        <begin position="51"/>
        <end position="69"/>
    </location>
</feature>
<dbReference type="SUPFAM" id="SSF158442">
    <property type="entry name" value="DsbB-like"/>
    <property type="match status" value="1"/>
</dbReference>
<proteinExistence type="predicted"/>
<keyword evidence="3 5" id="KW-1133">Transmembrane helix</keyword>
<feature type="transmembrane region" description="Helical" evidence="5">
    <location>
        <begin position="145"/>
        <end position="165"/>
    </location>
</feature>
<accession>A0ABT2LV53</accession>
<protein>
    <submittedName>
        <fullName evidence="6">Disulfide bond formation protein B</fullName>
    </submittedName>
</protein>
<name>A0ABT2LV53_9HYPH</name>
<evidence type="ECO:0000256" key="4">
    <source>
        <dbReference type="ARBA" id="ARBA00023136"/>
    </source>
</evidence>